<dbReference type="STRING" id="1423735.FC15_GL000299"/>
<evidence type="ECO:0000313" key="11">
    <source>
        <dbReference type="EMBL" id="KRM08693.1"/>
    </source>
</evidence>
<dbReference type="Pfam" id="PF02706">
    <property type="entry name" value="Wzz"/>
    <property type="match status" value="1"/>
</dbReference>
<reference evidence="11 12" key="1">
    <citation type="journal article" date="2015" name="Genome Announc.">
        <title>Expanding the biotechnology potential of lactobacilli through comparative genomics of 213 strains and associated genera.</title>
        <authorList>
            <person name="Sun Z."/>
            <person name="Harris H.M."/>
            <person name="McCann A."/>
            <person name="Guo C."/>
            <person name="Argimon S."/>
            <person name="Zhang W."/>
            <person name="Yang X."/>
            <person name="Jeffery I.B."/>
            <person name="Cooney J.C."/>
            <person name="Kagawa T.F."/>
            <person name="Liu W."/>
            <person name="Song Y."/>
            <person name="Salvetti E."/>
            <person name="Wrobel A."/>
            <person name="Rasinkangas P."/>
            <person name="Parkhill J."/>
            <person name="Rea M.C."/>
            <person name="O'Sullivan O."/>
            <person name="Ritari J."/>
            <person name="Douillard F.P."/>
            <person name="Paul Ross R."/>
            <person name="Yang R."/>
            <person name="Briner A.E."/>
            <person name="Felis G.E."/>
            <person name="de Vos W.M."/>
            <person name="Barrangou R."/>
            <person name="Klaenhammer T.R."/>
            <person name="Caufield P.W."/>
            <person name="Cui Y."/>
            <person name="Zhang H."/>
            <person name="O'Toole P.W."/>
        </authorList>
    </citation>
    <scope>NUCLEOTIDE SEQUENCE [LARGE SCALE GENOMIC DNA]</scope>
    <source>
        <strain evidence="11 12">DSM 17758</strain>
    </source>
</reference>
<comment type="subcellular location">
    <subcellularLocation>
        <location evidence="1">Cell membrane</location>
        <topology evidence="1">Multi-pass membrane protein</topology>
    </subcellularLocation>
</comment>
<feature type="domain" description="Polysaccharide chain length determinant N-terminal" evidence="10">
    <location>
        <begin position="5"/>
        <end position="94"/>
    </location>
</feature>
<dbReference type="OrthoDB" id="2360475at2"/>
<dbReference type="RefSeq" id="WP_057825146.1">
    <property type="nucleotide sequence ID" value="NZ_AZFX01000078.1"/>
</dbReference>
<gene>
    <name evidence="11" type="ORF">FC15_GL000299</name>
</gene>
<evidence type="ECO:0000256" key="4">
    <source>
        <dbReference type="ARBA" id="ARBA00022475"/>
    </source>
</evidence>
<accession>A0A0R1VTE9</accession>
<sequence length="224" mass="24821">MEQVITFGELIRIIKRHVGLIVGTTLIFTVLAAVYTFIIVTPQYEASTQLIIVQKESGDDVSAEQSNIQMTRLINTSKDIIENPIILSPVKQKLASSEKYNIKLSKLEKEVSVTNEANSQLVVVNVNDSNADRAARIANLVAQSFKGRAKEMLDIDNVMITAATAPENPVSPNKRNNLIFGIVLGLFFGFIFTLVSEALNRRVNDEEFLTKRMGVKVIGNISRI</sequence>
<evidence type="ECO:0000256" key="9">
    <source>
        <dbReference type="SAM" id="Phobius"/>
    </source>
</evidence>
<evidence type="ECO:0000256" key="8">
    <source>
        <dbReference type="ARBA" id="ARBA00045736"/>
    </source>
</evidence>
<evidence type="ECO:0000256" key="3">
    <source>
        <dbReference type="ARBA" id="ARBA00020739"/>
    </source>
</evidence>
<proteinExistence type="inferred from homology"/>
<keyword evidence="12" id="KW-1185">Reference proteome</keyword>
<comment type="function">
    <text evidence="8">Required for CpsD phosphorylation. Involved in the regulation of capsular polysaccharide biosynthesis. May be part of a complex that directs the coordinated polymerization and export to the cell surface of the capsular polysaccharide.</text>
</comment>
<keyword evidence="7 9" id="KW-0472">Membrane</keyword>
<feature type="transmembrane region" description="Helical" evidence="9">
    <location>
        <begin position="178"/>
        <end position="195"/>
    </location>
</feature>
<dbReference type="PANTHER" id="PTHR32309:SF31">
    <property type="entry name" value="CAPSULAR EXOPOLYSACCHARIDE FAMILY"/>
    <property type="match status" value="1"/>
</dbReference>
<name>A0A0R1VTE9_9LACO</name>
<dbReference type="Proteomes" id="UP000051315">
    <property type="component" value="Unassembled WGS sequence"/>
</dbReference>
<dbReference type="GO" id="GO:0005886">
    <property type="term" value="C:plasma membrane"/>
    <property type="evidence" value="ECO:0007669"/>
    <property type="project" value="UniProtKB-SubCell"/>
</dbReference>
<feature type="transmembrane region" description="Helical" evidence="9">
    <location>
        <begin position="20"/>
        <end position="40"/>
    </location>
</feature>
<comment type="similarity">
    <text evidence="2">Belongs to the CpsC/CapA family.</text>
</comment>
<dbReference type="PANTHER" id="PTHR32309">
    <property type="entry name" value="TYROSINE-PROTEIN KINASE"/>
    <property type="match status" value="1"/>
</dbReference>
<dbReference type="AlphaFoldDB" id="A0A0R1VTE9"/>
<keyword evidence="5 9" id="KW-0812">Transmembrane</keyword>
<keyword evidence="4" id="KW-1003">Cell membrane</keyword>
<evidence type="ECO:0000256" key="2">
    <source>
        <dbReference type="ARBA" id="ARBA00006683"/>
    </source>
</evidence>
<evidence type="ECO:0000313" key="12">
    <source>
        <dbReference type="Proteomes" id="UP000051315"/>
    </source>
</evidence>
<dbReference type="InterPro" id="IPR003856">
    <property type="entry name" value="LPS_length_determ_N"/>
</dbReference>
<keyword evidence="6 9" id="KW-1133">Transmembrane helix</keyword>
<evidence type="ECO:0000256" key="5">
    <source>
        <dbReference type="ARBA" id="ARBA00022692"/>
    </source>
</evidence>
<evidence type="ECO:0000259" key="10">
    <source>
        <dbReference type="Pfam" id="PF02706"/>
    </source>
</evidence>
<dbReference type="EMBL" id="AZFX01000078">
    <property type="protein sequence ID" value="KRM08693.1"/>
    <property type="molecule type" value="Genomic_DNA"/>
</dbReference>
<dbReference type="PATRIC" id="fig|1423735.3.peg.305"/>
<evidence type="ECO:0000256" key="1">
    <source>
        <dbReference type="ARBA" id="ARBA00004651"/>
    </source>
</evidence>
<evidence type="ECO:0000256" key="6">
    <source>
        <dbReference type="ARBA" id="ARBA00022989"/>
    </source>
</evidence>
<evidence type="ECO:0000256" key="7">
    <source>
        <dbReference type="ARBA" id="ARBA00023136"/>
    </source>
</evidence>
<dbReference type="InterPro" id="IPR050445">
    <property type="entry name" value="Bact_polysacc_biosynth/exp"/>
</dbReference>
<comment type="caution">
    <text evidence="11">The sequence shown here is derived from an EMBL/GenBank/DDBJ whole genome shotgun (WGS) entry which is preliminary data.</text>
</comment>
<organism evidence="11 12">
    <name type="scientific">Lapidilactobacillus concavus DSM 17758</name>
    <dbReference type="NCBI Taxonomy" id="1423735"/>
    <lineage>
        <taxon>Bacteria</taxon>
        <taxon>Bacillati</taxon>
        <taxon>Bacillota</taxon>
        <taxon>Bacilli</taxon>
        <taxon>Lactobacillales</taxon>
        <taxon>Lactobacillaceae</taxon>
        <taxon>Lapidilactobacillus</taxon>
    </lineage>
</organism>
<protein>
    <recommendedName>
        <fullName evidence="3">Capsular polysaccharide biosynthesis protein CpsC</fullName>
    </recommendedName>
</protein>